<organism evidence="2 3">
    <name type="scientific">Methylobacterium isbiliense</name>
    <dbReference type="NCBI Taxonomy" id="315478"/>
    <lineage>
        <taxon>Bacteria</taxon>
        <taxon>Pseudomonadati</taxon>
        <taxon>Pseudomonadota</taxon>
        <taxon>Alphaproteobacteria</taxon>
        <taxon>Hyphomicrobiales</taxon>
        <taxon>Methylobacteriaceae</taxon>
        <taxon>Methylobacterium</taxon>
    </lineage>
</organism>
<name>A0ABQ4SHZ9_9HYPH</name>
<dbReference type="InterPro" id="IPR002878">
    <property type="entry name" value="ChsH2_C"/>
</dbReference>
<gene>
    <name evidence="2" type="ORF">GMJLKIPL_4711</name>
</gene>
<dbReference type="SUPFAM" id="SSF50249">
    <property type="entry name" value="Nucleic acid-binding proteins"/>
    <property type="match status" value="1"/>
</dbReference>
<dbReference type="InterPro" id="IPR052513">
    <property type="entry name" value="Thioester_dehydratase-like"/>
</dbReference>
<keyword evidence="3" id="KW-1185">Reference proteome</keyword>
<dbReference type="RefSeq" id="WP_238239936.1">
    <property type="nucleotide sequence ID" value="NZ_BPQQ01000060.1"/>
</dbReference>
<dbReference type="Gene3D" id="3.90.1670.10">
    <property type="entry name" value="FdhE-like domain"/>
    <property type="match status" value="1"/>
</dbReference>
<evidence type="ECO:0000313" key="2">
    <source>
        <dbReference type="EMBL" id="GJE02762.1"/>
    </source>
</evidence>
<sequence>MSHAAADWTRGEPGLAYQECRACGQRWTFARRFCPACGATEVETRAASGRGTVHALTTVARAPSAALRPHAPYTILLVDAAEGYRLMAHGEGDLAIGDPVTAHFAPFGEGLIPVFRKDVP</sequence>
<proteinExistence type="predicted"/>
<protein>
    <recommendedName>
        <fullName evidence="1">ChsH2 C-terminal OB-fold domain-containing protein</fullName>
    </recommendedName>
</protein>
<comment type="caution">
    <text evidence="2">The sequence shown here is derived from an EMBL/GenBank/DDBJ whole genome shotgun (WGS) entry which is preliminary data.</text>
</comment>
<dbReference type="PANTHER" id="PTHR34075">
    <property type="entry name" value="BLR3430 PROTEIN"/>
    <property type="match status" value="1"/>
</dbReference>
<dbReference type="Pfam" id="PF01796">
    <property type="entry name" value="OB_ChsH2_C"/>
    <property type="match status" value="1"/>
</dbReference>
<evidence type="ECO:0000313" key="3">
    <source>
        <dbReference type="Proteomes" id="UP001055153"/>
    </source>
</evidence>
<dbReference type="Proteomes" id="UP001055153">
    <property type="component" value="Unassembled WGS sequence"/>
</dbReference>
<evidence type="ECO:0000259" key="1">
    <source>
        <dbReference type="Pfam" id="PF01796"/>
    </source>
</evidence>
<dbReference type="PANTHER" id="PTHR34075:SF5">
    <property type="entry name" value="BLR3430 PROTEIN"/>
    <property type="match status" value="1"/>
</dbReference>
<feature type="domain" description="ChsH2 C-terminal OB-fold" evidence="1">
    <location>
        <begin position="45"/>
        <end position="104"/>
    </location>
</feature>
<reference evidence="2" key="1">
    <citation type="journal article" date="2021" name="Front. Microbiol.">
        <title>Comprehensive Comparative Genomics and Phenotyping of Methylobacterium Species.</title>
        <authorList>
            <person name="Alessa O."/>
            <person name="Ogura Y."/>
            <person name="Fujitani Y."/>
            <person name="Takami H."/>
            <person name="Hayashi T."/>
            <person name="Sahin N."/>
            <person name="Tani A."/>
        </authorList>
    </citation>
    <scope>NUCLEOTIDE SEQUENCE</scope>
    <source>
        <strain evidence="2">DSM 17168</strain>
    </source>
</reference>
<dbReference type="InterPro" id="IPR024064">
    <property type="entry name" value="FdhE-like_sf"/>
</dbReference>
<dbReference type="EMBL" id="BPQQ01000060">
    <property type="protein sequence ID" value="GJE02762.1"/>
    <property type="molecule type" value="Genomic_DNA"/>
</dbReference>
<dbReference type="InterPro" id="IPR012340">
    <property type="entry name" value="NA-bd_OB-fold"/>
</dbReference>
<accession>A0ABQ4SHZ9</accession>
<reference evidence="2" key="2">
    <citation type="submission" date="2021-08" db="EMBL/GenBank/DDBJ databases">
        <authorList>
            <person name="Tani A."/>
            <person name="Ola A."/>
            <person name="Ogura Y."/>
            <person name="Katsura K."/>
            <person name="Hayashi T."/>
        </authorList>
    </citation>
    <scope>NUCLEOTIDE SEQUENCE</scope>
    <source>
        <strain evidence="2">DSM 17168</strain>
    </source>
</reference>